<dbReference type="PANTHER" id="PTHR19300:SF57">
    <property type="entry name" value="BETA-1,4-N-ACETYLGALACTOSAMINYLTRANSFERASE"/>
    <property type="match status" value="1"/>
</dbReference>
<evidence type="ECO:0000259" key="1">
    <source>
        <dbReference type="Pfam" id="PF13733"/>
    </source>
</evidence>
<dbReference type="InterPro" id="IPR029044">
    <property type="entry name" value="Nucleotide-diphossugar_trans"/>
</dbReference>
<dbReference type="InterPro" id="IPR027995">
    <property type="entry name" value="Galactosyl_T_N"/>
</dbReference>
<proteinExistence type="predicted"/>
<evidence type="ECO:0000313" key="2">
    <source>
        <dbReference type="EMBL" id="KAA3675715.1"/>
    </source>
</evidence>
<dbReference type="GO" id="GO:0005975">
    <property type="term" value="P:carbohydrate metabolic process"/>
    <property type="evidence" value="ECO:0007669"/>
    <property type="project" value="InterPro"/>
</dbReference>
<dbReference type="AlphaFoldDB" id="A0A5J4NJJ1"/>
<dbReference type="GO" id="GO:0006688">
    <property type="term" value="P:glycosphingolipid biosynthetic process"/>
    <property type="evidence" value="ECO:0007669"/>
    <property type="project" value="TreeGrafter"/>
</dbReference>
<dbReference type="Gene3D" id="3.90.550.10">
    <property type="entry name" value="Spore Coat Polysaccharide Biosynthesis Protein SpsA, Chain A"/>
    <property type="match status" value="1"/>
</dbReference>
<dbReference type="PANTHER" id="PTHR19300">
    <property type="entry name" value="BETA-1,4-GALACTOSYLTRANSFERASE"/>
    <property type="match status" value="1"/>
</dbReference>
<name>A0A5J4NJJ1_9TREM</name>
<gene>
    <name evidence="2" type="ORF">DEA37_0006954</name>
</gene>
<dbReference type="GO" id="GO:0033842">
    <property type="term" value="F:N-acetyl-beta-glucosaminyl-derivative 4-beta-N-acetylgalactosaminyltransferase activity"/>
    <property type="evidence" value="ECO:0007669"/>
    <property type="project" value="TreeGrafter"/>
</dbReference>
<organism evidence="2 3">
    <name type="scientific">Paragonimus westermani</name>
    <dbReference type="NCBI Taxonomy" id="34504"/>
    <lineage>
        <taxon>Eukaryota</taxon>
        <taxon>Metazoa</taxon>
        <taxon>Spiralia</taxon>
        <taxon>Lophotrochozoa</taxon>
        <taxon>Platyhelminthes</taxon>
        <taxon>Trematoda</taxon>
        <taxon>Digenea</taxon>
        <taxon>Plagiorchiida</taxon>
        <taxon>Troglotremata</taxon>
        <taxon>Troglotrematidae</taxon>
        <taxon>Paragonimus</taxon>
    </lineage>
</organism>
<dbReference type="EMBL" id="QNGE01002360">
    <property type="protein sequence ID" value="KAA3675715.1"/>
    <property type="molecule type" value="Genomic_DNA"/>
</dbReference>
<dbReference type="SUPFAM" id="SSF53448">
    <property type="entry name" value="Nucleotide-diphospho-sugar transferases"/>
    <property type="match status" value="1"/>
</dbReference>
<dbReference type="Pfam" id="PF13733">
    <property type="entry name" value="Glyco_transf_7N"/>
    <property type="match status" value="1"/>
</dbReference>
<reference evidence="2 3" key="1">
    <citation type="journal article" date="2019" name="Gigascience">
        <title>Whole-genome sequence of the oriental lung fluke Paragonimus westermani.</title>
        <authorList>
            <person name="Oey H."/>
            <person name="Zakrzewski M."/>
            <person name="Narain K."/>
            <person name="Devi K.R."/>
            <person name="Agatsuma T."/>
            <person name="Nawaratna S."/>
            <person name="Gobert G.N."/>
            <person name="Jones M.K."/>
            <person name="Ragan M.A."/>
            <person name="McManus D.P."/>
            <person name="Krause L."/>
        </authorList>
    </citation>
    <scope>NUCLEOTIDE SEQUENCE [LARGE SCALE GENOMIC DNA]</scope>
    <source>
        <strain evidence="2 3">IND2009</strain>
    </source>
</reference>
<dbReference type="PRINTS" id="PR02050">
    <property type="entry name" value="B14GALTRFASE"/>
</dbReference>
<protein>
    <recommendedName>
        <fullName evidence="1">Galactosyltransferase N-terminal domain-containing protein</fullName>
    </recommendedName>
</protein>
<dbReference type="GO" id="GO:0008378">
    <property type="term" value="F:galactosyltransferase activity"/>
    <property type="evidence" value="ECO:0007669"/>
    <property type="project" value="TreeGrafter"/>
</dbReference>
<dbReference type="InterPro" id="IPR003859">
    <property type="entry name" value="Galactosyl_T"/>
</dbReference>
<keyword evidence="3" id="KW-1185">Reference proteome</keyword>
<evidence type="ECO:0000313" key="3">
    <source>
        <dbReference type="Proteomes" id="UP000324629"/>
    </source>
</evidence>
<comment type="caution">
    <text evidence="2">The sequence shown here is derived from an EMBL/GenBank/DDBJ whole genome shotgun (WGS) entry which is preliminary data.</text>
</comment>
<dbReference type="Proteomes" id="UP000324629">
    <property type="component" value="Unassembled WGS sequence"/>
</dbReference>
<accession>A0A5J4NJJ1</accession>
<dbReference type="GO" id="GO:0016020">
    <property type="term" value="C:membrane"/>
    <property type="evidence" value="ECO:0007669"/>
    <property type="project" value="GOC"/>
</dbReference>
<dbReference type="GO" id="GO:0005794">
    <property type="term" value="C:Golgi apparatus"/>
    <property type="evidence" value="ECO:0007669"/>
    <property type="project" value="TreeGrafter"/>
</dbReference>
<feature type="domain" description="Galactosyltransferase N-terminal" evidence="1">
    <location>
        <begin position="11"/>
        <end position="56"/>
    </location>
</feature>
<sequence length="73" mass="8492">MLRSLISFRKLGTTHFNRAALFNIGFIESSRVANFECFIFHDVDLLPQDNRIPYRCGDQPIHLSSALDLFNYK</sequence>